<dbReference type="Proteomes" id="UP000562464">
    <property type="component" value="Unassembled WGS sequence"/>
</dbReference>
<evidence type="ECO:0000313" key="9">
    <source>
        <dbReference type="Proteomes" id="UP000562464"/>
    </source>
</evidence>
<organism evidence="8 9">
    <name type="scientific">Lactovum miscens</name>
    <dbReference type="NCBI Taxonomy" id="190387"/>
    <lineage>
        <taxon>Bacteria</taxon>
        <taxon>Bacillati</taxon>
        <taxon>Bacillota</taxon>
        <taxon>Bacilli</taxon>
        <taxon>Lactobacillales</taxon>
        <taxon>Streptococcaceae</taxon>
        <taxon>Lactovum</taxon>
    </lineage>
</organism>
<name>A0A841CBL7_9LACT</name>
<accession>A0A841CBL7</accession>
<dbReference type="PROSITE" id="PS00798">
    <property type="entry name" value="ALDOKETO_REDUCTASE_1"/>
    <property type="match status" value="1"/>
</dbReference>
<feature type="active site" description="Proton donor" evidence="4">
    <location>
        <position position="53"/>
    </location>
</feature>
<evidence type="ECO:0000256" key="4">
    <source>
        <dbReference type="PIRSR" id="PIRSR000097-1"/>
    </source>
</evidence>
<sequence>MAILTETYTLLNGLKIPKVGFGTWQTPDGDVAYQAVRNALDLGYRHIDTARVYGNEVSVGKAIKDSGIPREEIFLTTKLPSDIKTFEGTLEYFDISLKALNVEYFDLYLIHAPWPWSNIGANDDKGNREAWRAFEKLYKEGKLKAIGISNFDQHDMENLLEVAEIKPMINQIEYYVGWTEPKIVKFAKENGILIEAYSPLATGHMLENPEIVKMAEELDVSPAQLAIKFCLQNGVLPLPKATSREHIKDNTKLDFVISESNMKILNALTDTAENKHHATKG</sequence>
<gene>
    <name evidence="8" type="ORF">HNQ37_001702</name>
</gene>
<dbReference type="RefSeq" id="WP_183541234.1">
    <property type="nucleotide sequence ID" value="NZ_JACHHV010000053.1"/>
</dbReference>
<dbReference type="GO" id="GO:0016616">
    <property type="term" value="F:oxidoreductase activity, acting on the CH-OH group of donors, NAD or NADP as acceptor"/>
    <property type="evidence" value="ECO:0007669"/>
    <property type="project" value="UniProtKB-ARBA"/>
</dbReference>
<dbReference type="Gene3D" id="3.20.20.100">
    <property type="entry name" value="NADP-dependent oxidoreductase domain"/>
    <property type="match status" value="1"/>
</dbReference>
<keyword evidence="3" id="KW-0560">Oxidoreductase</keyword>
<feature type="binding site" evidence="5">
    <location>
        <position position="111"/>
    </location>
    <ligand>
        <name>substrate</name>
    </ligand>
</feature>
<comment type="similarity">
    <text evidence="1">Belongs to the aldo/keto reductase family.</text>
</comment>
<dbReference type="InterPro" id="IPR018170">
    <property type="entry name" value="Aldo/ket_reductase_CS"/>
</dbReference>
<dbReference type="PRINTS" id="PR00069">
    <property type="entry name" value="ALDKETRDTASE"/>
</dbReference>
<evidence type="ECO:0000256" key="2">
    <source>
        <dbReference type="ARBA" id="ARBA00022857"/>
    </source>
</evidence>
<dbReference type="PANTHER" id="PTHR43827">
    <property type="entry name" value="2,5-DIKETO-D-GLUCONIC ACID REDUCTASE"/>
    <property type="match status" value="1"/>
</dbReference>
<protein>
    <submittedName>
        <fullName evidence="8">Diketogulonate reductase-like aldo/keto reductase</fullName>
    </submittedName>
</protein>
<dbReference type="Pfam" id="PF00248">
    <property type="entry name" value="Aldo_ket_red"/>
    <property type="match status" value="1"/>
</dbReference>
<dbReference type="AlphaFoldDB" id="A0A841CBL7"/>
<dbReference type="CDD" id="cd19071">
    <property type="entry name" value="AKR_AKR1-5-like"/>
    <property type="match status" value="1"/>
</dbReference>
<evidence type="ECO:0000256" key="6">
    <source>
        <dbReference type="PIRSR" id="PIRSR000097-3"/>
    </source>
</evidence>
<reference evidence="8 9" key="1">
    <citation type="submission" date="2020-08" db="EMBL/GenBank/DDBJ databases">
        <title>Genomic Encyclopedia of Type Strains, Phase IV (KMG-IV): sequencing the most valuable type-strain genomes for metagenomic binning, comparative biology and taxonomic classification.</title>
        <authorList>
            <person name="Goeker M."/>
        </authorList>
    </citation>
    <scope>NUCLEOTIDE SEQUENCE [LARGE SCALE GENOMIC DNA]</scope>
    <source>
        <strain evidence="8 9">DSM 14925</strain>
    </source>
</reference>
<dbReference type="InterPro" id="IPR020471">
    <property type="entry name" value="AKR"/>
</dbReference>
<comment type="caution">
    <text evidence="8">The sequence shown here is derived from an EMBL/GenBank/DDBJ whole genome shotgun (WGS) entry which is preliminary data.</text>
</comment>
<feature type="site" description="Lowers pKa of active site Tyr" evidence="6">
    <location>
        <position position="78"/>
    </location>
</feature>
<dbReference type="SUPFAM" id="SSF51430">
    <property type="entry name" value="NAD(P)-linked oxidoreductase"/>
    <property type="match status" value="1"/>
</dbReference>
<feature type="domain" description="NADP-dependent oxidoreductase" evidence="7">
    <location>
        <begin position="18"/>
        <end position="268"/>
    </location>
</feature>
<evidence type="ECO:0000259" key="7">
    <source>
        <dbReference type="Pfam" id="PF00248"/>
    </source>
</evidence>
<dbReference type="InterPro" id="IPR036812">
    <property type="entry name" value="NAD(P)_OxRdtase_dom_sf"/>
</dbReference>
<keyword evidence="2" id="KW-0521">NADP</keyword>
<dbReference type="InterPro" id="IPR023210">
    <property type="entry name" value="NADP_OxRdtase_dom"/>
</dbReference>
<evidence type="ECO:0000256" key="5">
    <source>
        <dbReference type="PIRSR" id="PIRSR000097-2"/>
    </source>
</evidence>
<evidence type="ECO:0000313" key="8">
    <source>
        <dbReference type="EMBL" id="MBB5888779.1"/>
    </source>
</evidence>
<keyword evidence="9" id="KW-1185">Reference proteome</keyword>
<dbReference type="PANTHER" id="PTHR43827:SF3">
    <property type="entry name" value="NADP-DEPENDENT OXIDOREDUCTASE DOMAIN-CONTAINING PROTEIN"/>
    <property type="match status" value="1"/>
</dbReference>
<dbReference type="EMBL" id="JACHHV010000053">
    <property type="protein sequence ID" value="MBB5888779.1"/>
    <property type="molecule type" value="Genomic_DNA"/>
</dbReference>
<evidence type="ECO:0000256" key="3">
    <source>
        <dbReference type="ARBA" id="ARBA00023002"/>
    </source>
</evidence>
<dbReference type="FunFam" id="3.20.20.100:FF:000002">
    <property type="entry name" value="2,5-diketo-D-gluconic acid reductase A"/>
    <property type="match status" value="1"/>
</dbReference>
<evidence type="ECO:0000256" key="1">
    <source>
        <dbReference type="ARBA" id="ARBA00007905"/>
    </source>
</evidence>
<dbReference type="PIRSF" id="PIRSF000097">
    <property type="entry name" value="AKR"/>
    <property type="match status" value="1"/>
</dbReference>
<proteinExistence type="inferred from homology"/>